<organism evidence="2 3">
    <name type="scientific">Nocardiopsis changdeensis</name>
    <dbReference type="NCBI Taxonomy" id="2831969"/>
    <lineage>
        <taxon>Bacteria</taxon>
        <taxon>Bacillati</taxon>
        <taxon>Actinomycetota</taxon>
        <taxon>Actinomycetes</taxon>
        <taxon>Streptosporangiales</taxon>
        <taxon>Nocardiopsidaceae</taxon>
        <taxon>Nocardiopsis</taxon>
    </lineage>
</organism>
<protein>
    <submittedName>
        <fullName evidence="2">Phosphotransferase</fullName>
    </submittedName>
</protein>
<dbReference type="PANTHER" id="PTHR21310:SF42">
    <property type="entry name" value="BIFUNCTIONAL AAC_APH"/>
    <property type="match status" value="1"/>
</dbReference>
<reference evidence="2 3" key="1">
    <citation type="submission" date="2021-05" db="EMBL/GenBank/DDBJ databases">
        <title>Direct Submission.</title>
        <authorList>
            <person name="Li K."/>
            <person name="Gao J."/>
        </authorList>
    </citation>
    <scope>NUCLEOTIDE SEQUENCE [LARGE SCALE GENOMIC DNA]</scope>
    <source>
        <strain evidence="2 3">Mg02</strain>
    </source>
</reference>
<dbReference type="EMBL" id="CP074133">
    <property type="protein sequence ID" value="QUX20386.1"/>
    <property type="molecule type" value="Genomic_DNA"/>
</dbReference>
<dbReference type="Gene3D" id="3.90.1200.10">
    <property type="match status" value="1"/>
</dbReference>
<dbReference type="Proteomes" id="UP000676079">
    <property type="component" value="Chromosome"/>
</dbReference>
<sequence length="300" mass="32660">MLMHSDQIVLTPQTAARLIEDQFPHWAGLPLVPVLPGGTVNAVFLLGDDLVARFPLQPADPQAALLALEGEAAAARELAGRTRFATPEPVAIGAPGEGYPMPWSVQTRLPGTPADRNDAGSGTDFALDLAEFVRGVRAIDARGRVFRGQGRGGCIADHDEWVRTCLERSEGLLDVPRLRRLWEGRLRDLPRGSDPDVMSHGDLMPGNLLVREGRLVGVVDVGGLGAADPALDLLCAWDVLEEGPRAVFREALGVGDAEWERGRAWAFEQALGLVWYYRESNPPMSRIGRRTLRWILEGEG</sequence>
<dbReference type="InterPro" id="IPR002575">
    <property type="entry name" value="Aminoglycoside_PTrfase"/>
</dbReference>
<dbReference type="SUPFAM" id="SSF56112">
    <property type="entry name" value="Protein kinase-like (PK-like)"/>
    <property type="match status" value="1"/>
</dbReference>
<name>A0ABX8BDR5_9ACTN</name>
<dbReference type="PANTHER" id="PTHR21310">
    <property type="entry name" value="AMINOGLYCOSIDE PHOSPHOTRANSFERASE-RELATED-RELATED"/>
    <property type="match status" value="1"/>
</dbReference>
<dbReference type="InterPro" id="IPR051678">
    <property type="entry name" value="AGP_Transferase"/>
</dbReference>
<dbReference type="InterPro" id="IPR011009">
    <property type="entry name" value="Kinase-like_dom_sf"/>
</dbReference>
<keyword evidence="3" id="KW-1185">Reference proteome</keyword>
<evidence type="ECO:0000313" key="3">
    <source>
        <dbReference type="Proteomes" id="UP000676079"/>
    </source>
</evidence>
<gene>
    <name evidence="2" type="ORF">KGD84_17850</name>
</gene>
<accession>A0ABX8BDR5</accession>
<proteinExistence type="predicted"/>
<evidence type="ECO:0000259" key="1">
    <source>
        <dbReference type="Pfam" id="PF01636"/>
    </source>
</evidence>
<evidence type="ECO:0000313" key="2">
    <source>
        <dbReference type="EMBL" id="QUX20386.1"/>
    </source>
</evidence>
<dbReference type="RefSeq" id="WP_220561581.1">
    <property type="nucleotide sequence ID" value="NZ_CP074133.1"/>
</dbReference>
<feature type="domain" description="Aminoglycoside phosphotransferase" evidence="1">
    <location>
        <begin position="35"/>
        <end position="265"/>
    </location>
</feature>
<dbReference type="Gene3D" id="3.30.200.20">
    <property type="entry name" value="Phosphorylase Kinase, domain 1"/>
    <property type="match status" value="1"/>
</dbReference>
<dbReference type="Pfam" id="PF01636">
    <property type="entry name" value="APH"/>
    <property type="match status" value="1"/>
</dbReference>